<accession>A0A8J7VS82</accession>
<evidence type="ECO:0000313" key="2">
    <source>
        <dbReference type="EMBL" id="MBS7458217.1"/>
    </source>
</evidence>
<dbReference type="EMBL" id="JAGQFT020000009">
    <property type="protein sequence ID" value="MBS7458217.1"/>
    <property type="molecule type" value="Genomic_DNA"/>
</dbReference>
<evidence type="ECO:0008006" key="4">
    <source>
        <dbReference type="Google" id="ProtNLM"/>
    </source>
</evidence>
<name>A0A8J7VS82_9GAMM</name>
<gene>
    <name evidence="2" type="ORF">KB893_013840</name>
    <name evidence="1" type="ORF">KB893_01995</name>
</gene>
<keyword evidence="3" id="KW-1185">Reference proteome</keyword>
<reference evidence="1" key="2">
    <citation type="submission" date="2021-04" db="EMBL/GenBank/DDBJ databases">
        <authorList>
            <person name="Karlyshev A.V."/>
        </authorList>
    </citation>
    <scope>NUCLEOTIDE SEQUENCE</scope>
    <source>
        <strain evidence="1">LMG 29479</strain>
    </source>
</reference>
<dbReference type="EMBL" id="JAGQFT010000007">
    <property type="protein sequence ID" value="MBR0561296.1"/>
    <property type="molecule type" value="Genomic_DNA"/>
</dbReference>
<proteinExistence type="predicted"/>
<reference evidence="2 3" key="1">
    <citation type="journal article" date="2021" name="Microbiol. Resour. Announc.">
        <title>Draft Genome Sequence of Coralloluteibacterium stylophorae LMG 29479T.</title>
        <authorList>
            <person name="Karlyshev A.V."/>
            <person name="Kudryashova E.B."/>
            <person name="Ariskina E.V."/>
            <person name="Conroy A.P."/>
            <person name="Abidueva E.Y."/>
        </authorList>
    </citation>
    <scope>NUCLEOTIDE SEQUENCE [LARGE SCALE GENOMIC DNA]</scope>
    <source>
        <strain evidence="2 3">LMG 29479</strain>
    </source>
</reference>
<comment type="caution">
    <text evidence="1">The sequence shown here is derived from an EMBL/GenBank/DDBJ whole genome shotgun (WGS) entry which is preliminary data.</text>
</comment>
<organism evidence="1">
    <name type="scientific">Coralloluteibacterium stylophorae</name>
    <dbReference type="NCBI Taxonomy" id="1776034"/>
    <lineage>
        <taxon>Bacteria</taxon>
        <taxon>Pseudomonadati</taxon>
        <taxon>Pseudomonadota</taxon>
        <taxon>Gammaproteobacteria</taxon>
        <taxon>Lysobacterales</taxon>
        <taxon>Lysobacteraceae</taxon>
        <taxon>Coralloluteibacterium</taxon>
    </lineage>
</organism>
<sequence>MIASTPPDIPQPADAPWRELVLLCGKCLKKRDREALRGDLKRALKQAGHRDVRVATVSCFDLCPKRGIALARGRELATGASQLRVVDDDIDVEALRAWVLRD</sequence>
<dbReference type="AlphaFoldDB" id="A0A8J7VS82"/>
<dbReference type="RefSeq" id="WP_211925265.1">
    <property type="nucleotide sequence ID" value="NZ_JAGQFT020000009.1"/>
</dbReference>
<evidence type="ECO:0000313" key="1">
    <source>
        <dbReference type="EMBL" id="MBR0561296.1"/>
    </source>
</evidence>
<protein>
    <recommendedName>
        <fullName evidence="4">(2Fe-2S) ferredoxin domain-containing protein</fullName>
    </recommendedName>
</protein>
<dbReference type="Proteomes" id="UP000675747">
    <property type="component" value="Unassembled WGS sequence"/>
</dbReference>
<evidence type="ECO:0000313" key="3">
    <source>
        <dbReference type="Proteomes" id="UP000675747"/>
    </source>
</evidence>